<accession>A0A7Y5EIA3</accession>
<feature type="domain" description="M23ase beta-sheet core" evidence="1">
    <location>
        <begin position="52"/>
        <end position="140"/>
    </location>
</feature>
<dbReference type="InterPro" id="IPR016047">
    <property type="entry name" value="M23ase_b-sheet_dom"/>
</dbReference>
<dbReference type="PANTHER" id="PTHR21666">
    <property type="entry name" value="PEPTIDASE-RELATED"/>
    <property type="match status" value="1"/>
</dbReference>
<reference evidence="2 3" key="1">
    <citation type="submission" date="2020-06" db="EMBL/GenBank/DDBJ databases">
        <title>Rheinheimera sp. nov., a marine bacterium isolated from coastal.</title>
        <authorList>
            <person name="Yu Q."/>
            <person name="Qi Y."/>
            <person name="Pu J."/>
        </authorList>
    </citation>
    <scope>NUCLEOTIDE SEQUENCE [LARGE SCALE GENOMIC DNA]</scope>
    <source>
        <strain evidence="2 3">YQF-2</strain>
    </source>
</reference>
<dbReference type="Proteomes" id="UP000523161">
    <property type="component" value="Unassembled WGS sequence"/>
</dbReference>
<sequence>MKIKRYLLLLPALLLIAGFAMPERISMPVAGAVQRDWHPDSFWYEPWGSSGVHKGIDIFAHKGTAVTSTTTGIVLYQGEIAKGGKVVLVLGPKWRLHYFSHLNNINVTGFTAVRSGEVIGSVGDSGNAKGKPPHLHYSIVRLIPAPLAIDGSSQGYKKMFYIDPGNYLVGK</sequence>
<dbReference type="SUPFAM" id="SSF51261">
    <property type="entry name" value="Duplicated hybrid motif"/>
    <property type="match status" value="1"/>
</dbReference>
<organism evidence="2 3">
    <name type="scientific">Rheinheimera lutimaris</name>
    <dbReference type="NCBI Taxonomy" id="2740584"/>
    <lineage>
        <taxon>Bacteria</taxon>
        <taxon>Pseudomonadati</taxon>
        <taxon>Pseudomonadota</taxon>
        <taxon>Gammaproteobacteria</taxon>
        <taxon>Chromatiales</taxon>
        <taxon>Chromatiaceae</taxon>
        <taxon>Rheinheimera</taxon>
    </lineage>
</organism>
<name>A0A7Y5EIA3_9GAMM</name>
<dbReference type="RefSeq" id="WP_173501531.1">
    <property type="nucleotide sequence ID" value="NZ_JABSOD010000011.1"/>
</dbReference>
<dbReference type="EMBL" id="JABSOD010000011">
    <property type="protein sequence ID" value="NRQ43289.1"/>
    <property type="molecule type" value="Genomic_DNA"/>
</dbReference>
<evidence type="ECO:0000259" key="1">
    <source>
        <dbReference type="Pfam" id="PF01551"/>
    </source>
</evidence>
<dbReference type="GO" id="GO:0004222">
    <property type="term" value="F:metalloendopeptidase activity"/>
    <property type="evidence" value="ECO:0007669"/>
    <property type="project" value="TreeGrafter"/>
</dbReference>
<dbReference type="CDD" id="cd12797">
    <property type="entry name" value="M23_peptidase"/>
    <property type="match status" value="1"/>
</dbReference>
<proteinExistence type="predicted"/>
<dbReference type="InterPro" id="IPR011055">
    <property type="entry name" value="Dup_hybrid_motif"/>
</dbReference>
<gene>
    <name evidence="2" type="ORF">HRH59_12115</name>
</gene>
<dbReference type="Gene3D" id="2.70.70.10">
    <property type="entry name" value="Glucose Permease (Domain IIA)"/>
    <property type="match status" value="1"/>
</dbReference>
<dbReference type="AlphaFoldDB" id="A0A7Y5EIA3"/>
<evidence type="ECO:0000313" key="2">
    <source>
        <dbReference type="EMBL" id="NRQ43289.1"/>
    </source>
</evidence>
<comment type="caution">
    <text evidence="2">The sequence shown here is derived from an EMBL/GenBank/DDBJ whole genome shotgun (WGS) entry which is preliminary data.</text>
</comment>
<keyword evidence="3" id="KW-1185">Reference proteome</keyword>
<protein>
    <submittedName>
        <fullName evidence="2">M23 family metallopeptidase</fullName>
    </submittedName>
</protein>
<evidence type="ECO:0000313" key="3">
    <source>
        <dbReference type="Proteomes" id="UP000523161"/>
    </source>
</evidence>
<dbReference type="InterPro" id="IPR050570">
    <property type="entry name" value="Cell_wall_metabolism_enzyme"/>
</dbReference>
<dbReference type="Pfam" id="PF01551">
    <property type="entry name" value="Peptidase_M23"/>
    <property type="match status" value="1"/>
</dbReference>
<dbReference type="PANTHER" id="PTHR21666:SF268">
    <property type="entry name" value="PEPTIDASE M23 DOMAIN-CONTAINING PROTEIN"/>
    <property type="match status" value="1"/>
</dbReference>